<dbReference type="PANTHER" id="PTHR36966">
    <property type="entry name" value="REP-ASSOCIATED TYROSINE TRANSPOSASE"/>
    <property type="match status" value="1"/>
</dbReference>
<dbReference type="GO" id="GO:0006313">
    <property type="term" value="P:DNA transposition"/>
    <property type="evidence" value="ECO:0007669"/>
    <property type="project" value="InterPro"/>
</dbReference>
<dbReference type="PANTHER" id="PTHR36966:SF1">
    <property type="entry name" value="REP-ASSOCIATED TYROSINE TRANSPOSASE"/>
    <property type="match status" value="1"/>
</dbReference>
<dbReference type="Pfam" id="PF01797">
    <property type="entry name" value="Y1_Tnp"/>
    <property type="match status" value="1"/>
</dbReference>
<sequence>MSTKYKAVEIDKAYFITITTVGWVDVFSRLSQKMVMIESLKYCQSQKGLTIFAYCLMSSHMHLFCRADGKLSISEIMRDLKKFTSKKIIETVQSEPESRREWMLDYFKKSCEHLIRDQNFKVWQDGYHAEEVFSNRWIKEKINYIHQNPVKEKIVTEPENYYFSSARNYADLDSALDVEVVFMGWDNHGV</sequence>
<accession>A0A1H5SYV0</accession>
<dbReference type="GO" id="GO:0004803">
    <property type="term" value="F:transposase activity"/>
    <property type="evidence" value="ECO:0007669"/>
    <property type="project" value="InterPro"/>
</dbReference>
<dbReference type="EMBL" id="FNUS01000001">
    <property type="protein sequence ID" value="SEF55730.1"/>
    <property type="molecule type" value="Genomic_DNA"/>
</dbReference>
<name>A0A1H5SYV0_9FLAO</name>
<proteinExistence type="predicted"/>
<evidence type="ECO:0000313" key="3">
    <source>
        <dbReference type="Proteomes" id="UP000236738"/>
    </source>
</evidence>
<evidence type="ECO:0000259" key="1">
    <source>
        <dbReference type="SMART" id="SM01321"/>
    </source>
</evidence>
<keyword evidence="3" id="KW-1185">Reference proteome</keyword>
<reference evidence="3" key="1">
    <citation type="submission" date="2016-10" db="EMBL/GenBank/DDBJ databases">
        <authorList>
            <person name="Varghese N."/>
            <person name="Submissions S."/>
        </authorList>
    </citation>
    <scope>NUCLEOTIDE SEQUENCE [LARGE SCALE GENOMIC DNA]</scope>
    <source>
        <strain evidence="3">DSM 21580</strain>
    </source>
</reference>
<organism evidence="2 3">
    <name type="scientific">Halpernia humi</name>
    <dbReference type="NCBI Taxonomy" id="493375"/>
    <lineage>
        <taxon>Bacteria</taxon>
        <taxon>Pseudomonadati</taxon>
        <taxon>Bacteroidota</taxon>
        <taxon>Flavobacteriia</taxon>
        <taxon>Flavobacteriales</taxon>
        <taxon>Weeksellaceae</taxon>
        <taxon>Chryseobacterium group</taxon>
        <taxon>Halpernia</taxon>
    </lineage>
</organism>
<dbReference type="Proteomes" id="UP000236738">
    <property type="component" value="Unassembled WGS sequence"/>
</dbReference>
<dbReference type="InterPro" id="IPR052715">
    <property type="entry name" value="RAYT_transposase"/>
</dbReference>
<dbReference type="OrthoDB" id="9788881at2"/>
<dbReference type="InterPro" id="IPR036515">
    <property type="entry name" value="Transposase_17_sf"/>
</dbReference>
<dbReference type="GO" id="GO:0043565">
    <property type="term" value="F:sequence-specific DNA binding"/>
    <property type="evidence" value="ECO:0007669"/>
    <property type="project" value="TreeGrafter"/>
</dbReference>
<evidence type="ECO:0000313" key="2">
    <source>
        <dbReference type="EMBL" id="SEF55730.1"/>
    </source>
</evidence>
<feature type="domain" description="Transposase IS200-like" evidence="1">
    <location>
        <begin position="9"/>
        <end position="148"/>
    </location>
</feature>
<dbReference type="RefSeq" id="WP_103912350.1">
    <property type="nucleotide sequence ID" value="NZ_FNUS01000001.1"/>
</dbReference>
<dbReference type="NCBIfam" id="NF047646">
    <property type="entry name" value="REP_Tyr_transpos"/>
    <property type="match status" value="1"/>
</dbReference>
<protein>
    <submittedName>
        <fullName evidence="2">REP element-mobilizing transposase RayT</fullName>
    </submittedName>
</protein>
<dbReference type="AlphaFoldDB" id="A0A1H5SYV0"/>
<dbReference type="SMART" id="SM01321">
    <property type="entry name" value="Y1_Tnp"/>
    <property type="match status" value="1"/>
</dbReference>
<dbReference type="InterPro" id="IPR002686">
    <property type="entry name" value="Transposase_17"/>
</dbReference>
<dbReference type="SUPFAM" id="SSF143422">
    <property type="entry name" value="Transposase IS200-like"/>
    <property type="match status" value="1"/>
</dbReference>
<dbReference type="Gene3D" id="3.30.70.1290">
    <property type="entry name" value="Transposase IS200-like"/>
    <property type="match status" value="1"/>
</dbReference>
<gene>
    <name evidence="2" type="ORF">SAMN05421847_0310</name>
</gene>